<dbReference type="GO" id="GO:0016020">
    <property type="term" value="C:membrane"/>
    <property type="evidence" value="ECO:0007669"/>
    <property type="project" value="UniProtKB-SubCell"/>
</dbReference>
<feature type="domain" description="FYVE-type" evidence="20">
    <location>
        <begin position="152"/>
        <end position="235"/>
    </location>
</feature>
<evidence type="ECO:0000256" key="15">
    <source>
        <dbReference type="ARBA" id="ARBA00023228"/>
    </source>
</evidence>
<evidence type="ECO:0000256" key="3">
    <source>
        <dbReference type="ARBA" id="ARBA00004177"/>
    </source>
</evidence>
<evidence type="ECO:0000256" key="13">
    <source>
        <dbReference type="ARBA" id="ARBA00022833"/>
    </source>
</evidence>
<feature type="region of interest" description="Disordered" evidence="18">
    <location>
        <begin position="1"/>
        <end position="140"/>
    </location>
</feature>
<evidence type="ECO:0000256" key="5">
    <source>
        <dbReference type="ARBA" id="ARBA00004906"/>
    </source>
</evidence>
<comment type="subcellular location">
    <subcellularLocation>
        <location evidence="3">Endosome</location>
    </subcellularLocation>
    <subcellularLocation>
        <location evidence="4">Lysosome</location>
    </subcellularLocation>
    <subcellularLocation>
        <location evidence="2">Membrane</location>
        <topology evidence="2">Peripheral membrane protein</topology>
    </subcellularLocation>
</comment>
<dbReference type="AlphaFoldDB" id="A0A9Q8LE19"/>
<keyword evidence="8" id="KW-0519">Myristate</keyword>
<feature type="compositionally biased region" description="Polar residues" evidence="18">
    <location>
        <begin position="432"/>
        <end position="451"/>
    </location>
</feature>
<sequence>MSGDPRRDAPPTYPGRPAHQHDVTWLDFLRTAGGTVPADPSPQQSSDRQNSAERKRRHTGSEPERRTYPYPGKPSVISASSSRSIGQQGNSRDTAIDLTSPPARSSRETAIDLDPTLSRPYRPSSSRMHSGGNGSLGGRRESDIVLPRWQSDHEVNTCPVCSTDFSFWYRKHHCRKCGRVVCASCSPHRITIPRQYIVQPPSPSTFYEDESSPASPPNSRGHLGGGEIVRVCNPCVPDPWTPGTTSAQAPVAPVPPPPPRTSSRQLSPTRDTRLYPGTDPRLRRESDQGERERPDRYRHVLPPGRSRAQSYQITPSVANRDPRLQAQGGIRVTSRGTGSREGAFPRLSSHYESRYSVGRAAHGTPPAPSHASRSMPTVTAPHSHSQPDASQLGAPGRPRREVREEDECPVCGIEMPAGEAIREAHINDCISSRFSSTPTQPRSVPTATSPQVPSPTALAGSHASSNAPTAEGSRPRATSYRPRGMALYKATEKDCQDAAGEVQECVICFEEFEPGDEMGRMECLCKFHRICIRQWWDTKGQGSCPTHQLHD</sequence>
<feature type="compositionally biased region" description="Basic and acidic residues" evidence="18">
    <location>
        <begin position="280"/>
        <end position="298"/>
    </location>
</feature>
<dbReference type="InterPro" id="IPR013083">
    <property type="entry name" value="Znf_RING/FYVE/PHD"/>
</dbReference>
<evidence type="ECO:0000256" key="12">
    <source>
        <dbReference type="ARBA" id="ARBA00022786"/>
    </source>
</evidence>
<evidence type="ECO:0000256" key="8">
    <source>
        <dbReference type="ARBA" id="ARBA00022707"/>
    </source>
</evidence>
<evidence type="ECO:0000313" key="22">
    <source>
        <dbReference type="Proteomes" id="UP000756132"/>
    </source>
</evidence>
<feature type="compositionally biased region" description="Polar residues" evidence="18">
    <location>
        <begin position="371"/>
        <end position="389"/>
    </location>
</feature>
<name>A0A9Q8LE19_PASFU</name>
<feature type="region of interest" description="Disordered" evidence="18">
    <location>
        <begin position="358"/>
        <end position="405"/>
    </location>
</feature>
<accession>A0A9Q8LE19</accession>
<evidence type="ECO:0000256" key="14">
    <source>
        <dbReference type="ARBA" id="ARBA00023136"/>
    </source>
</evidence>
<keyword evidence="10" id="KW-0967">Endosome</keyword>
<dbReference type="EC" id="2.3.2.27" evidence="6"/>
<evidence type="ECO:0000256" key="11">
    <source>
        <dbReference type="ARBA" id="ARBA00022771"/>
    </source>
</evidence>
<dbReference type="InterPro" id="IPR011011">
    <property type="entry name" value="Znf_FYVE_PHD"/>
</dbReference>
<feature type="region of interest" description="Disordered" evidence="18">
    <location>
        <begin position="241"/>
        <end position="345"/>
    </location>
</feature>
<dbReference type="InterPro" id="IPR001841">
    <property type="entry name" value="Znf_RING"/>
</dbReference>
<feature type="domain" description="RING-type" evidence="19">
    <location>
        <begin position="505"/>
        <end position="548"/>
    </location>
</feature>
<keyword evidence="22" id="KW-1185">Reference proteome</keyword>
<feature type="region of interest" description="Disordered" evidence="18">
    <location>
        <begin position="197"/>
        <end position="224"/>
    </location>
</feature>
<dbReference type="CDD" id="cd16489">
    <property type="entry name" value="mRING-CH-C4HC2H_ZNRF"/>
    <property type="match status" value="1"/>
</dbReference>
<dbReference type="InterPro" id="IPR017455">
    <property type="entry name" value="Znf_FYVE-rel"/>
</dbReference>
<evidence type="ECO:0000256" key="2">
    <source>
        <dbReference type="ARBA" id="ARBA00004170"/>
    </source>
</evidence>
<dbReference type="SMART" id="SM00064">
    <property type="entry name" value="FYVE"/>
    <property type="match status" value="1"/>
</dbReference>
<protein>
    <recommendedName>
        <fullName evidence="6">RING-type E3 ubiquitin transferase</fullName>
        <ecNumber evidence="6">2.3.2.27</ecNumber>
    </recommendedName>
</protein>
<dbReference type="PROSITE" id="PS50178">
    <property type="entry name" value="ZF_FYVE"/>
    <property type="match status" value="1"/>
</dbReference>
<keyword evidence="9" id="KW-0479">Metal-binding</keyword>
<dbReference type="RefSeq" id="XP_047760136.1">
    <property type="nucleotide sequence ID" value="XM_047903730.1"/>
</dbReference>
<evidence type="ECO:0000256" key="17">
    <source>
        <dbReference type="PROSITE-ProRule" id="PRU00175"/>
    </source>
</evidence>
<dbReference type="InterPro" id="IPR000306">
    <property type="entry name" value="Znf_FYVE"/>
</dbReference>
<keyword evidence="7" id="KW-0808">Transferase</keyword>
<comment type="catalytic activity">
    <reaction evidence="1">
        <text>S-ubiquitinyl-[E2 ubiquitin-conjugating enzyme]-L-cysteine + [acceptor protein]-L-lysine = [E2 ubiquitin-conjugating enzyme]-L-cysteine + N(6)-ubiquitinyl-[acceptor protein]-L-lysine.</text>
        <dbReference type="EC" id="2.3.2.27"/>
    </reaction>
</comment>
<evidence type="ECO:0000256" key="9">
    <source>
        <dbReference type="ARBA" id="ARBA00022723"/>
    </source>
</evidence>
<evidence type="ECO:0000259" key="19">
    <source>
        <dbReference type="PROSITE" id="PS50089"/>
    </source>
</evidence>
<evidence type="ECO:0000256" key="7">
    <source>
        <dbReference type="ARBA" id="ARBA00022679"/>
    </source>
</evidence>
<evidence type="ECO:0000259" key="20">
    <source>
        <dbReference type="PROSITE" id="PS50178"/>
    </source>
</evidence>
<comment type="pathway">
    <text evidence="5">Protein modification; protein ubiquitination.</text>
</comment>
<evidence type="ECO:0000256" key="1">
    <source>
        <dbReference type="ARBA" id="ARBA00000900"/>
    </source>
</evidence>
<organism evidence="21 22">
    <name type="scientific">Passalora fulva</name>
    <name type="common">Tomato leaf mold</name>
    <name type="synonym">Cladosporium fulvum</name>
    <dbReference type="NCBI Taxonomy" id="5499"/>
    <lineage>
        <taxon>Eukaryota</taxon>
        <taxon>Fungi</taxon>
        <taxon>Dikarya</taxon>
        <taxon>Ascomycota</taxon>
        <taxon>Pezizomycotina</taxon>
        <taxon>Dothideomycetes</taxon>
        <taxon>Dothideomycetidae</taxon>
        <taxon>Mycosphaerellales</taxon>
        <taxon>Mycosphaerellaceae</taxon>
        <taxon>Fulvia</taxon>
    </lineage>
</organism>
<gene>
    <name evidence="21" type="ORF">CLAFUR5_04582</name>
</gene>
<evidence type="ECO:0000256" key="18">
    <source>
        <dbReference type="SAM" id="MobiDB-lite"/>
    </source>
</evidence>
<evidence type="ECO:0000313" key="21">
    <source>
        <dbReference type="EMBL" id="UJO15770.1"/>
    </source>
</evidence>
<keyword evidence="16" id="KW-0449">Lipoprotein</keyword>
<reference evidence="21" key="1">
    <citation type="submission" date="2021-12" db="EMBL/GenBank/DDBJ databases">
        <authorList>
            <person name="Zaccaron A."/>
            <person name="Stergiopoulos I."/>
        </authorList>
    </citation>
    <scope>NUCLEOTIDE SEQUENCE</scope>
    <source>
        <strain evidence="21">Race5_Kim</strain>
    </source>
</reference>
<dbReference type="SUPFAM" id="SSF57903">
    <property type="entry name" value="FYVE/PHD zinc finger"/>
    <property type="match status" value="1"/>
</dbReference>
<dbReference type="GO" id="GO:0005768">
    <property type="term" value="C:endosome"/>
    <property type="evidence" value="ECO:0007669"/>
    <property type="project" value="UniProtKB-SubCell"/>
</dbReference>
<dbReference type="Gene3D" id="3.30.40.10">
    <property type="entry name" value="Zinc/RING finger domain, C3HC4 (zinc finger)"/>
    <property type="match status" value="2"/>
</dbReference>
<dbReference type="Pfam" id="PF01363">
    <property type="entry name" value="FYVE"/>
    <property type="match status" value="1"/>
</dbReference>
<evidence type="ECO:0000256" key="16">
    <source>
        <dbReference type="ARBA" id="ARBA00023288"/>
    </source>
</evidence>
<dbReference type="PROSITE" id="PS50089">
    <property type="entry name" value="ZF_RING_2"/>
    <property type="match status" value="1"/>
</dbReference>
<evidence type="ECO:0000256" key="4">
    <source>
        <dbReference type="ARBA" id="ARBA00004371"/>
    </source>
</evidence>
<dbReference type="SUPFAM" id="SSF57850">
    <property type="entry name" value="RING/U-box"/>
    <property type="match status" value="1"/>
</dbReference>
<dbReference type="GO" id="GO:0061630">
    <property type="term" value="F:ubiquitin protein ligase activity"/>
    <property type="evidence" value="ECO:0007669"/>
    <property type="project" value="UniProtKB-EC"/>
</dbReference>
<dbReference type="GO" id="GO:0008270">
    <property type="term" value="F:zinc ion binding"/>
    <property type="evidence" value="ECO:0007669"/>
    <property type="project" value="UniProtKB-KW"/>
</dbReference>
<proteinExistence type="predicted"/>
<dbReference type="GO" id="GO:0070936">
    <property type="term" value="P:protein K48-linked ubiquitination"/>
    <property type="evidence" value="ECO:0007669"/>
    <property type="project" value="TreeGrafter"/>
</dbReference>
<keyword evidence="12" id="KW-0833">Ubl conjugation pathway</keyword>
<dbReference type="Proteomes" id="UP000756132">
    <property type="component" value="Chromosome 4"/>
</dbReference>
<dbReference type="SMART" id="SM00184">
    <property type="entry name" value="RING"/>
    <property type="match status" value="1"/>
</dbReference>
<dbReference type="GeneID" id="71984460"/>
<keyword evidence="13" id="KW-0862">Zinc</keyword>
<dbReference type="EMBL" id="CP090166">
    <property type="protein sequence ID" value="UJO15770.1"/>
    <property type="molecule type" value="Genomic_DNA"/>
</dbReference>
<feature type="compositionally biased region" description="Polar residues" evidence="18">
    <location>
        <begin position="307"/>
        <end position="317"/>
    </location>
</feature>
<evidence type="ECO:0000256" key="6">
    <source>
        <dbReference type="ARBA" id="ARBA00012483"/>
    </source>
</evidence>
<dbReference type="PANTHER" id="PTHR46661:SF4">
    <property type="entry name" value="RING-TYPE DOMAIN-CONTAINING PROTEIN"/>
    <property type="match status" value="1"/>
</dbReference>
<keyword evidence="15" id="KW-0458">Lysosome</keyword>
<evidence type="ECO:0000256" key="10">
    <source>
        <dbReference type="ARBA" id="ARBA00022753"/>
    </source>
</evidence>
<dbReference type="GO" id="GO:0043161">
    <property type="term" value="P:proteasome-mediated ubiquitin-dependent protein catabolic process"/>
    <property type="evidence" value="ECO:0007669"/>
    <property type="project" value="TreeGrafter"/>
</dbReference>
<reference evidence="21" key="2">
    <citation type="journal article" date="2022" name="Microb. Genom.">
        <title>A chromosome-scale genome assembly of the tomato pathogen Cladosporium fulvum reveals a compartmentalized genome architecture and the presence of a dispensable chromosome.</title>
        <authorList>
            <person name="Zaccaron A.Z."/>
            <person name="Chen L.H."/>
            <person name="Samaras A."/>
            <person name="Stergiopoulos I."/>
        </authorList>
    </citation>
    <scope>NUCLEOTIDE SEQUENCE</scope>
    <source>
        <strain evidence="21">Race5_Kim</strain>
    </source>
</reference>
<dbReference type="PANTHER" id="PTHR46661">
    <property type="entry name" value="E3 UBIQUITIN-PROTEIN LIGASE ZNRF1-LIKE PROTEIN"/>
    <property type="match status" value="1"/>
</dbReference>
<feature type="compositionally biased region" description="Low complexity" evidence="18">
    <location>
        <begin position="75"/>
        <end position="84"/>
    </location>
</feature>
<dbReference type="OrthoDB" id="660555at2759"/>
<dbReference type="Pfam" id="PF13639">
    <property type="entry name" value="zf-RING_2"/>
    <property type="match status" value="1"/>
</dbReference>
<dbReference type="KEGG" id="ffu:CLAFUR5_04582"/>
<keyword evidence="14" id="KW-0472">Membrane</keyword>
<feature type="region of interest" description="Disordered" evidence="18">
    <location>
        <begin position="432"/>
        <end position="481"/>
    </location>
</feature>
<keyword evidence="11 17" id="KW-0863">Zinc-finger</keyword>
<dbReference type="InterPro" id="IPR051878">
    <property type="entry name" value="ZNRF_ubiq-protein_ligase"/>
</dbReference>